<reference evidence="5" key="1">
    <citation type="submission" date="2016-10" db="EMBL/GenBank/DDBJ databases">
        <authorList>
            <person name="Varghese N."/>
            <person name="Submissions S."/>
        </authorList>
    </citation>
    <scope>NUCLEOTIDE SEQUENCE [LARGE SCALE GENOMIC DNA]</scope>
    <source>
        <strain evidence="5">DSM 45237</strain>
    </source>
</reference>
<organism evidence="4 5">
    <name type="scientific">Jiangella alba</name>
    <dbReference type="NCBI Taxonomy" id="561176"/>
    <lineage>
        <taxon>Bacteria</taxon>
        <taxon>Bacillati</taxon>
        <taxon>Actinomycetota</taxon>
        <taxon>Actinomycetes</taxon>
        <taxon>Jiangellales</taxon>
        <taxon>Jiangellaceae</taxon>
        <taxon>Jiangella</taxon>
    </lineage>
</organism>
<dbReference type="RefSeq" id="WP_069112450.1">
    <property type="nucleotide sequence ID" value="NZ_FNUC01000004.1"/>
</dbReference>
<dbReference type="InterPro" id="IPR018306">
    <property type="entry name" value="Phage_T5_Orf172_DNA-bd"/>
</dbReference>
<proteinExistence type="predicted"/>
<dbReference type="STRING" id="561176.SAMN04488561_5585"/>
<feature type="coiled-coil region" evidence="1">
    <location>
        <begin position="272"/>
        <end position="323"/>
    </location>
</feature>
<gene>
    <name evidence="4" type="ORF">SAMN04488561_5585</name>
</gene>
<feature type="region of interest" description="Disordered" evidence="2">
    <location>
        <begin position="1"/>
        <end position="28"/>
    </location>
</feature>
<protein>
    <submittedName>
        <fullName evidence="4">T5orf172 domain-containing protein</fullName>
    </submittedName>
</protein>
<dbReference type="Pfam" id="PF13455">
    <property type="entry name" value="MUG113"/>
    <property type="match status" value="1"/>
</dbReference>
<dbReference type="AlphaFoldDB" id="A0A1H5PV33"/>
<evidence type="ECO:0000313" key="4">
    <source>
        <dbReference type="EMBL" id="SEF16877.1"/>
    </source>
</evidence>
<accession>A0A1H5PV33</accession>
<evidence type="ECO:0000256" key="1">
    <source>
        <dbReference type="SAM" id="Coils"/>
    </source>
</evidence>
<sequence length="480" mass="52969">MRFNPPPGWPQPPAEWVPPVGWKPDPSWPPVPDGWELWLPDVEAPATPTAETAFADALLTASDDAELEPTRSLPSIAPVTSAASAAMAAAGPAVVASSTPAPAATGTDPSTLLRRIAHLEAALSAAQTMGGGDVVELEDQRVLQDAGIYRYHHPLEDAAAYKERLADINSAVDELVKTGQAVLAADLFTFDGSLAKGRKMVGDLSKLMLRAYNAEADNCVRSLRSGNISTAKRRLEKAMTAIERLGAVMEMRINPDYHQLRVQELELTADYQVKVQEEKERAREERELLREQRKVEQELAAERERLEKEKAHYESVLGALRAKGDDAAADELVGRLAEIEQAIETNDYRTANIRAGYIYVISNIGALGPDIVKIGMTRRLEPRDRVRELGDASVPFLYDTHALFFSDDAVALENELHRAFAHRRVNLVNERREFFFATPAEVRQVLMQKVGGLLEFTETPEAGEYHQSRGRWPVAGLRPA</sequence>
<feature type="domain" description="Bacteriophage T5 Orf172 DNA-binding" evidence="3">
    <location>
        <begin position="366"/>
        <end position="449"/>
    </location>
</feature>
<dbReference type="EMBL" id="FNUC01000004">
    <property type="protein sequence ID" value="SEF16877.1"/>
    <property type="molecule type" value="Genomic_DNA"/>
</dbReference>
<keyword evidence="5" id="KW-1185">Reference proteome</keyword>
<evidence type="ECO:0000313" key="5">
    <source>
        <dbReference type="Proteomes" id="UP000181980"/>
    </source>
</evidence>
<dbReference type="Proteomes" id="UP000181980">
    <property type="component" value="Unassembled WGS sequence"/>
</dbReference>
<feature type="compositionally biased region" description="Pro residues" evidence="2">
    <location>
        <begin position="1"/>
        <end position="16"/>
    </location>
</feature>
<dbReference type="Pfam" id="PF13250">
    <property type="entry name" value="SNIPE"/>
    <property type="match status" value="1"/>
</dbReference>
<dbReference type="SMART" id="SM00974">
    <property type="entry name" value="T5orf172"/>
    <property type="match status" value="1"/>
</dbReference>
<dbReference type="InterPro" id="IPR025280">
    <property type="entry name" value="SNIPE"/>
</dbReference>
<evidence type="ECO:0000259" key="3">
    <source>
        <dbReference type="SMART" id="SM00974"/>
    </source>
</evidence>
<dbReference type="OrthoDB" id="9811665at2"/>
<name>A0A1H5PV33_9ACTN</name>
<keyword evidence="1" id="KW-0175">Coiled coil</keyword>
<evidence type="ECO:0000256" key="2">
    <source>
        <dbReference type="SAM" id="MobiDB-lite"/>
    </source>
</evidence>